<dbReference type="InterPro" id="IPR015943">
    <property type="entry name" value="WD40/YVTN_repeat-like_dom_sf"/>
</dbReference>
<keyword evidence="4" id="KW-1133">Transmembrane helix</keyword>
<feature type="domain" description="Pyrrolo-quinoline quinone repeat" evidence="6">
    <location>
        <begin position="611"/>
        <end position="870"/>
    </location>
</feature>
<dbReference type="SUPFAM" id="SSF50978">
    <property type="entry name" value="WD40 repeat-like"/>
    <property type="match status" value="1"/>
</dbReference>
<evidence type="ECO:0000256" key="4">
    <source>
        <dbReference type="SAM" id="Phobius"/>
    </source>
</evidence>
<evidence type="ECO:0000259" key="6">
    <source>
        <dbReference type="Pfam" id="PF13360"/>
    </source>
</evidence>
<evidence type="ECO:0000256" key="3">
    <source>
        <dbReference type="PROSITE-ProRule" id="PRU00221"/>
    </source>
</evidence>
<dbReference type="EMBL" id="JBHSJO010000001">
    <property type="protein sequence ID" value="MFC5017263.1"/>
    <property type="molecule type" value="Genomic_DNA"/>
</dbReference>
<keyword evidence="4" id="KW-0472">Membrane</keyword>
<name>A0ABV9X042_9ACTN</name>
<feature type="transmembrane region" description="Helical" evidence="4">
    <location>
        <begin position="192"/>
        <end position="213"/>
    </location>
</feature>
<dbReference type="InterPro" id="IPR036322">
    <property type="entry name" value="WD40_repeat_dom_sf"/>
</dbReference>
<proteinExistence type="predicted"/>
<accession>A0ABV9X042</accession>
<dbReference type="PROSITE" id="PS50082">
    <property type="entry name" value="WD_REPEATS_2"/>
    <property type="match status" value="1"/>
</dbReference>
<dbReference type="InterPro" id="IPR002372">
    <property type="entry name" value="PQQ_rpt_dom"/>
</dbReference>
<dbReference type="PANTHER" id="PTHR44019:SF8">
    <property type="entry name" value="POC1 CENTRIOLAR PROTEIN HOMOLOG"/>
    <property type="match status" value="1"/>
</dbReference>
<evidence type="ECO:0000313" key="8">
    <source>
        <dbReference type="Proteomes" id="UP001595855"/>
    </source>
</evidence>
<evidence type="ECO:0000313" key="7">
    <source>
        <dbReference type="EMBL" id="MFC5017263.1"/>
    </source>
</evidence>
<dbReference type="InterPro" id="IPR015032">
    <property type="entry name" value="ThsB__TIR-like_domain"/>
</dbReference>
<dbReference type="InterPro" id="IPR050505">
    <property type="entry name" value="WDR55/POC1"/>
</dbReference>
<dbReference type="InterPro" id="IPR001680">
    <property type="entry name" value="WD40_rpt"/>
</dbReference>
<dbReference type="InterPro" id="IPR011047">
    <property type="entry name" value="Quinoprotein_ADH-like_sf"/>
</dbReference>
<dbReference type="PANTHER" id="PTHR44019">
    <property type="entry name" value="WD REPEAT-CONTAINING PROTEIN 55"/>
    <property type="match status" value="1"/>
</dbReference>
<gene>
    <name evidence="7" type="ORF">ACFPRC_20620</name>
</gene>
<keyword evidence="1 3" id="KW-0853">WD repeat</keyword>
<keyword evidence="7" id="KW-0675">Receptor</keyword>
<dbReference type="Gene3D" id="3.40.50.10140">
    <property type="entry name" value="Toll/interleukin-1 receptor homology (TIR) domain"/>
    <property type="match status" value="1"/>
</dbReference>
<reference evidence="8" key="1">
    <citation type="journal article" date="2019" name="Int. J. Syst. Evol. Microbiol.">
        <title>The Global Catalogue of Microorganisms (GCM) 10K type strain sequencing project: providing services to taxonomists for standard genome sequencing and annotation.</title>
        <authorList>
            <consortium name="The Broad Institute Genomics Platform"/>
            <consortium name="The Broad Institute Genome Sequencing Center for Infectious Disease"/>
            <person name="Wu L."/>
            <person name="Ma J."/>
        </authorList>
    </citation>
    <scope>NUCLEOTIDE SEQUENCE [LARGE SCALE GENOMIC DNA]</scope>
    <source>
        <strain evidence="8">CGMCC 4.1542</strain>
    </source>
</reference>
<dbReference type="InterPro" id="IPR035897">
    <property type="entry name" value="Toll_tir_struct_dom_sf"/>
</dbReference>
<keyword evidence="4" id="KW-0812">Transmembrane</keyword>
<evidence type="ECO:0000256" key="1">
    <source>
        <dbReference type="ARBA" id="ARBA00022574"/>
    </source>
</evidence>
<sequence>MRYAAFISYSHTPDTRRARLLRQALHTFARPWNRMRALRVFLDNAAMSMEHNLWSTVEQALGDSEYLLLLASPQAGASKWVGKEIDWWRRGPRPEKLLLVVTGGEIHWDEAAGDFDFARSTCLHPALRGHFTAEPRWVDLRWMDADHAGDLRDPRFREAVADLAAPLHGRPKDELFGEDVTQRGRLRRFRRGMLAGMTALAVLATATAVFAFVQRNTAQEQARIATARQLAATALNLSDDDLELASLLAVQAYRVQETPETVSALYRVSAASPRLTRFVRADDRVTALALSNSPRYVAVGSARGSVDVWTADGTRKVRTLDASGEVTGLTFSDDDRLLAVSSESGETLVQDLDAKDAEDGLRRLSGGGDAVQAMMFSFQSHVLATVDDAGTLRFYDTTSDKPVDSVQTDVGSVMNLSFLDEGTKLFVSHPVGWKLYGGDGGKTVELASSDRTIYPFNNYRHAASPNGSCFGFVKYGGVYLDSPGNMLRAETGGSGPEDEDGECPAPPGVIVNEADVLAVSDGGRAAVGTSDGLLVSTAATGDRPEALETLTGIEAPSVLTFSPGDGDRLASANGDTVALWELNDPGPTAHSPGIAVPDATIVPSHPPLAVGPDGTLVWSHDPQDDSTTLESWTPGSKADSLVYGQGADELYDAIVFGRSGQLIYTATEKVVETWSVADSGALVRKHSVRVREDDSDPQRDTTGAVRLVAAADGKVAVMPSDGSVLLLDPATGERSTAVAARKPNLTAAERARYEQVEYQRAFGEQGRLAAVSTQDGRIDIHELPSGHRRHRLTTGSSSVDALALSERNSALYAVVGGTTLQRWDSTTGKLRWRSDGAAGFGVVADPTGRWVATLAGDGTVWLWDARTGERLGSTRLPAPHTIAGISGAGPHSSLAFSPDGSSLWSVTEKGALLSWDTSADAWIKSLCHRVHRRLTEAEQARYLTSVSDGPAACG</sequence>
<evidence type="ECO:0000259" key="5">
    <source>
        <dbReference type="Pfam" id="PF08937"/>
    </source>
</evidence>
<keyword evidence="8" id="KW-1185">Reference proteome</keyword>
<protein>
    <submittedName>
        <fullName evidence="7">Toll/interleukin-1 receptor domain-containing protein</fullName>
    </submittedName>
</protein>
<dbReference type="RefSeq" id="WP_271416471.1">
    <property type="nucleotide sequence ID" value="NZ_BAAATN010000009.1"/>
</dbReference>
<dbReference type="SUPFAM" id="SSF50998">
    <property type="entry name" value="Quinoprotein alcohol dehydrogenase-like"/>
    <property type="match status" value="1"/>
</dbReference>
<dbReference type="SUPFAM" id="SSF52200">
    <property type="entry name" value="Toll/Interleukin receptor TIR domain"/>
    <property type="match status" value="1"/>
</dbReference>
<dbReference type="Proteomes" id="UP001595855">
    <property type="component" value="Unassembled WGS sequence"/>
</dbReference>
<dbReference type="Gene3D" id="2.130.10.10">
    <property type="entry name" value="YVTN repeat-like/Quinoprotein amine dehydrogenase"/>
    <property type="match status" value="3"/>
</dbReference>
<dbReference type="Pfam" id="PF08937">
    <property type="entry name" value="ThsB_TIR"/>
    <property type="match status" value="1"/>
</dbReference>
<dbReference type="Pfam" id="PF13360">
    <property type="entry name" value="PQQ_2"/>
    <property type="match status" value="1"/>
</dbReference>
<keyword evidence="2" id="KW-0677">Repeat</keyword>
<evidence type="ECO:0000256" key="2">
    <source>
        <dbReference type="ARBA" id="ARBA00022737"/>
    </source>
</evidence>
<feature type="repeat" description="WD" evidence="3">
    <location>
        <begin position="845"/>
        <end position="873"/>
    </location>
</feature>
<dbReference type="SMART" id="SM00320">
    <property type="entry name" value="WD40"/>
    <property type="match status" value="7"/>
</dbReference>
<feature type="domain" description="Thoeris protein ThsB TIR-like" evidence="5">
    <location>
        <begin position="6"/>
        <end position="87"/>
    </location>
</feature>
<organism evidence="7 8">
    <name type="scientific">Streptomyces lienomycini</name>
    <dbReference type="NCBI Taxonomy" id="284035"/>
    <lineage>
        <taxon>Bacteria</taxon>
        <taxon>Bacillati</taxon>
        <taxon>Actinomycetota</taxon>
        <taxon>Actinomycetes</taxon>
        <taxon>Kitasatosporales</taxon>
        <taxon>Streptomycetaceae</taxon>
        <taxon>Streptomyces</taxon>
    </lineage>
</organism>
<comment type="caution">
    <text evidence="7">The sequence shown here is derived from an EMBL/GenBank/DDBJ whole genome shotgun (WGS) entry which is preliminary data.</text>
</comment>